<evidence type="ECO:0000313" key="2">
    <source>
        <dbReference type="Proteomes" id="UP000193118"/>
    </source>
</evidence>
<keyword evidence="2" id="KW-1185">Reference proteome</keyword>
<name>A0A1X3CZ44_9NEIS</name>
<reference evidence="2" key="1">
    <citation type="submission" date="2017-01" db="EMBL/GenBank/DDBJ databases">
        <authorList>
            <person name="Wolfgang W.J."/>
            <person name="Cole J."/>
            <person name="Wroblewski D."/>
            <person name="Mcginnis J."/>
            <person name="Musser K.A."/>
        </authorList>
    </citation>
    <scope>NUCLEOTIDE SEQUENCE [LARGE SCALE GENOMIC DNA]</scope>
    <source>
        <strain evidence="2">DSM 19151</strain>
    </source>
</reference>
<dbReference type="AlphaFoldDB" id="A0A1X3CZ44"/>
<gene>
    <name evidence="1" type="ORF">BWD09_13545</name>
</gene>
<comment type="caution">
    <text evidence="1">The sequence shown here is derived from an EMBL/GenBank/DDBJ whole genome shotgun (WGS) entry which is preliminary data.</text>
</comment>
<dbReference type="EMBL" id="MTBO01000127">
    <property type="protein sequence ID" value="OSI12826.1"/>
    <property type="molecule type" value="Genomic_DNA"/>
</dbReference>
<organism evidence="1 2">
    <name type="scientific">Neisseria dentiae</name>
    <dbReference type="NCBI Taxonomy" id="194197"/>
    <lineage>
        <taxon>Bacteria</taxon>
        <taxon>Pseudomonadati</taxon>
        <taxon>Pseudomonadota</taxon>
        <taxon>Betaproteobacteria</taxon>
        <taxon>Neisseriales</taxon>
        <taxon>Neisseriaceae</taxon>
        <taxon>Neisseria</taxon>
    </lineage>
</organism>
<proteinExistence type="predicted"/>
<protein>
    <submittedName>
        <fullName evidence="1">Uncharacterized protein</fullName>
    </submittedName>
</protein>
<evidence type="ECO:0000313" key="1">
    <source>
        <dbReference type="EMBL" id="OSI12826.1"/>
    </source>
</evidence>
<dbReference type="Proteomes" id="UP000193118">
    <property type="component" value="Unassembled WGS sequence"/>
</dbReference>
<sequence length="131" mass="13497">MVGRWLVRSVMLAGVVDVGAGGPHLGANPEGGRLGLKVSTRGRHVAWGGNHPVCAVGGGGGLPAAFSAGHAFWGRRHFPAGFPPPHPFWAGADSAAGCFLRDPRQAAARRGRRVAAGGVAAFSPFNRHFDT</sequence>
<accession>A0A1X3CZ44</accession>
<feature type="non-terminal residue" evidence="1">
    <location>
        <position position="131"/>
    </location>
</feature>